<evidence type="ECO:0000313" key="8">
    <source>
        <dbReference type="Proteomes" id="UP000054279"/>
    </source>
</evidence>
<dbReference type="OrthoDB" id="266718at2759"/>
<dbReference type="InterPro" id="IPR050538">
    <property type="entry name" value="MAP_kinase_kinase_kinase"/>
</dbReference>
<proteinExistence type="predicted"/>
<keyword evidence="3" id="KW-0418">Kinase</keyword>
<name>A0A0C9VYG7_SPHS4</name>
<dbReference type="PROSITE" id="PS00107">
    <property type="entry name" value="PROTEIN_KINASE_ATP"/>
    <property type="match status" value="1"/>
</dbReference>
<evidence type="ECO:0000256" key="3">
    <source>
        <dbReference type="ARBA" id="ARBA00022777"/>
    </source>
</evidence>
<evidence type="ECO:0000259" key="6">
    <source>
        <dbReference type="PROSITE" id="PS50011"/>
    </source>
</evidence>
<dbReference type="Proteomes" id="UP000054279">
    <property type="component" value="Unassembled WGS sequence"/>
</dbReference>
<organism evidence="7 8">
    <name type="scientific">Sphaerobolus stellatus (strain SS14)</name>
    <dbReference type="NCBI Taxonomy" id="990650"/>
    <lineage>
        <taxon>Eukaryota</taxon>
        <taxon>Fungi</taxon>
        <taxon>Dikarya</taxon>
        <taxon>Basidiomycota</taxon>
        <taxon>Agaricomycotina</taxon>
        <taxon>Agaricomycetes</taxon>
        <taxon>Phallomycetidae</taxon>
        <taxon>Geastrales</taxon>
        <taxon>Sphaerobolaceae</taxon>
        <taxon>Sphaerobolus</taxon>
    </lineage>
</organism>
<protein>
    <recommendedName>
        <fullName evidence="6">Protein kinase domain-containing protein</fullName>
    </recommendedName>
</protein>
<dbReference type="GO" id="GO:0005524">
    <property type="term" value="F:ATP binding"/>
    <property type="evidence" value="ECO:0007669"/>
    <property type="project" value="UniProtKB-UniRule"/>
</dbReference>
<evidence type="ECO:0000256" key="2">
    <source>
        <dbReference type="ARBA" id="ARBA00022741"/>
    </source>
</evidence>
<dbReference type="Gene3D" id="1.10.510.10">
    <property type="entry name" value="Transferase(Phosphotransferase) domain 1"/>
    <property type="match status" value="1"/>
</dbReference>
<gene>
    <name evidence="7" type="ORF">M422DRAFT_252543</name>
</gene>
<dbReference type="GO" id="GO:0004672">
    <property type="term" value="F:protein kinase activity"/>
    <property type="evidence" value="ECO:0007669"/>
    <property type="project" value="InterPro"/>
</dbReference>
<feature type="binding site" evidence="5">
    <location>
        <position position="54"/>
    </location>
    <ligand>
        <name>ATP</name>
        <dbReference type="ChEBI" id="CHEBI:30616"/>
    </ligand>
</feature>
<keyword evidence="4 5" id="KW-0067">ATP-binding</keyword>
<dbReference type="EMBL" id="KN837119">
    <property type="protein sequence ID" value="KIJ44050.1"/>
    <property type="molecule type" value="Genomic_DNA"/>
</dbReference>
<dbReference type="SUPFAM" id="SSF56112">
    <property type="entry name" value="Protein kinase-like (PK-like)"/>
    <property type="match status" value="1"/>
</dbReference>
<evidence type="ECO:0000313" key="7">
    <source>
        <dbReference type="EMBL" id="KIJ44050.1"/>
    </source>
</evidence>
<reference evidence="7 8" key="1">
    <citation type="submission" date="2014-06" db="EMBL/GenBank/DDBJ databases">
        <title>Evolutionary Origins and Diversification of the Mycorrhizal Mutualists.</title>
        <authorList>
            <consortium name="DOE Joint Genome Institute"/>
            <consortium name="Mycorrhizal Genomics Consortium"/>
            <person name="Kohler A."/>
            <person name="Kuo A."/>
            <person name="Nagy L.G."/>
            <person name="Floudas D."/>
            <person name="Copeland A."/>
            <person name="Barry K.W."/>
            <person name="Cichocki N."/>
            <person name="Veneault-Fourrey C."/>
            <person name="LaButti K."/>
            <person name="Lindquist E.A."/>
            <person name="Lipzen A."/>
            <person name="Lundell T."/>
            <person name="Morin E."/>
            <person name="Murat C."/>
            <person name="Riley R."/>
            <person name="Ohm R."/>
            <person name="Sun H."/>
            <person name="Tunlid A."/>
            <person name="Henrissat B."/>
            <person name="Grigoriev I.V."/>
            <person name="Hibbett D.S."/>
            <person name="Martin F."/>
        </authorList>
    </citation>
    <scope>NUCLEOTIDE SEQUENCE [LARGE SCALE GENOMIC DNA]</scope>
    <source>
        <strain evidence="7 8">SS14</strain>
    </source>
</reference>
<keyword evidence="1" id="KW-0808">Transferase</keyword>
<dbReference type="GO" id="GO:0000165">
    <property type="term" value="P:MAPK cascade"/>
    <property type="evidence" value="ECO:0007669"/>
    <property type="project" value="UniProtKB-ARBA"/>
</dbReference>
<sequence length="276" mass="30445">MHNAAYDEDGEQRVADNQITDATKWVKGASIGTGSSGNVYLATDSSSGLLMAVKQVELPTGSTPNEEHKKSTLHAYLELLKQLQHQNVVQYIDSYSDEVYLNIFLEYIPGGSVASLLKNYGAFEESLVCSFVRQTLQGLVYLHERDITHGDIKGASILVDNKGTVKLSGFAMNRPSASSLFWVAPEVVRQTAYTQKADVWSLGCLVIEMFTGEHPWPQLTQMQAVFQIGSEGARPAFPSDISSNAEDFLSKTFEVEHTIRPSAAQLLQHPWTNRSS</sequence>
<dbReference type="HOGENOM" id="CLU_000288_63_23_1"/>
<feature type="domain" description="Protein kinase" evidence="6">
    <location>
        <begin position="25"/>
        <end position="272"/>
    </location>
</feature>
<evidence type="ECO:0000256" key="5">
    <source>
        <dbReference type="PROSITE-ProRule" id="PRU10141"/>
    </source>
</evidence>
<keyword evidence="8" id="KW-1185">Reference proteome</keyword>
<dbReference type="InterPro" id="IPR011009">
    <property type="entry name" value="Kinase-like_dom_sf"/>
</dbReference>
<keyword evidence="2 5" id="KW-0547">Nucleotide-binding</keyword>
<dbReference type="AlphaFoldDB" id="A0A0C9VYG7"/>
<dbReference type="PROSITE" id="PS50011">
    <property type="entry name" value="PROTEIN_KINASE_DOM"/>
    <property type="match status" value="1"/>
</dbReference>
<dbReference type="InterPro" id="IPR000719">
    <property type="entry name" value="Prot_kinase_dom"/>
</dbReference>
<accession>A0A0C9VYG7</accession>
<evidence type="ECO:0000256" key="4">
    <source>
        <dbReference type="ARBA" id="ARBA00022840"/>
    </source>
</evidence>
<dbReference type="InterPro" id="IPR017441">
    <property type="entry name" value="Protein_kinase_ATP_BS"/>
</dbReference>
<evidence type="ECO:0000256" key="1">
    <source>
        <dbReference type="ARBA" id="ARBA00022679"/>
    </source>
</evidence>
<dbReference type="PANTHER" id="PTHR48016:SF56">
    <property type="entry name" value="MAPKK KINASE"/>
    <property type="match status" value="1"/>
</dbReference>
<dbReference type="Pfam" id="PF00069">
    <property type="entry name" value="Pkinase"/>
    <property type="match status" value="1"/>
</dbReference>
<dbReference type="PANTHER" id="PTHR48016">
    <property type="entry name" value="MAP KINASE KINASE KINASE SSK2-RELATED-RELATED"/>
    <property type="match status" value="1"/>
</dbReference>